<evidence type="ECO:0000313" key="5">
    <source>
        <dbReference type="Proteomes" id="UP000236161"/>
    </source>
</evidence>
<dbReference type="OrthoDB" id="1915958at2759"/>
<name>A0A2I0A5P9_9ASPA</name>
<proteinExistence type="predicted"/>
<evidence type="ECO:0000259" key="3">
    <source>
        <dbReference type="PROSITE" id="PS50157"/>
    </source>
</evidence>
<keyword evidence="1" id="KW-0862">Zinc</keyword>
<keyword evidence="1" id="KW-0863">Zinc-finger</keyword>
<feature type="compositionally biased region" description="Pro residues" evidence="2">
    <location>
        <begin position="70"/>
        <end position="82"/>
    </location>
</feature>
<dbReference type="GO" id="GO:0008270">
    <property type="term" value="F:zinc ion binding"/>
    <property type="evidence" value="ECO:0007669"/>
    <property type="project" value="UniProtKB-KW"/>
</dbReference>
<evidence type="ECO:0000256" key="2">
    <source>
        <dbReference type="SAM" id="MobiDB-lite"/>
    </source>
</evidence>
<dbReference type="SUPFAM" id="SSF57667">
    <property type="entry name" value="beta-beta-alpha zinc fingers"/>
    <property type="match status" value="1"/>
</dbReference>
<dbReference type="PROSITE" id="PS00028">
    <property type="entry name" value="ZINC_FINGER_C2H2_1"/>
    <property type="match status" value="1"/>
</dbReference>
<dbReference type="PANTHER" id="PTHR45730:SF108">
    <property type="entry name" value="PROTEIN LATE FLOWERING"/>
    <property type="match status" value="1"/>
</dbReference>
<evidence type="ECO:0000313" key="4">
    <source>
        <dbReference type="EMBL" id="PKA50878.1"/>
    </source>
</evidence>
<organism evidence="4 5">
    <name type="scientific">Apostasia shenzhenica</name>
    <dbReference type="NCBI Taxonomy" id="1088818"/>
    <lineage>
        <taxon>Eukaryota</taxon>
        <taxon>Viridiplantae</taxon>
        <taxon>Streptophyta</taxon>
        <taxon>Embryophyta</taxon>
        <taxon>Tracheophyta</taxon>
        <taxon>Spermatophyta</taxon>
        <taxon>Magnoliopsida</taxon>
        <taxon>Liliopsida</taxon>
        <taxon>Asparagales</taxon>
        <taxon>Orchidaceae</taxon>
        <taxon>Apostasioideae</taxon>
        <taxon>Apostasia</taxon>
    </lineage>
</organism>
<feature type="region of interest" description="Disordered" evidence="2">
    <location>
        <begin position="66"/>
        <end position="91"/>
    </location>
</feature>
<sequence>MGELMNLDLKLTMAASASSSSYLSPTKREDHVRLFPCLFCNKKFLKSQALGGHQNAHKKERSVSHHLYLPQPPPPPPHPPTPAAEAEVTTSSLPVSSRGCNSAVVVGEPAGLLIPSGGKNFPPFRAAAAAAAVEAAGGRFETMDFLNWRWGSVSADHTDSAEEEKPNLDLSLRL</sequence>
<keyword evidence="1" id="KW-0479">Metal-binding</keyword>
<dbReference type="Proteomes" id="UP000236161">
    <property type="component" value="Unassembled WGS sequence"/>
</dbReference>
<keyword evidence="5" id="KW-1185">Reference proteome</keyword>
<protein>
    <submittedName>
        <fullName evidence="4">Zinc finger protein 7</fullName>
    </submittedName>
</protein>
<dbReference type="STRING" id="1088818.A0A2I0A5P9"/>
<dbReference type="AlphaFoldDB" id="A0A2I0A5P9"/>
<dbReference type="GO" id="GO:0003700">
    <property type="term" value="F:DNA-binding transcription factor activity"/>
    <property type="evidence" value="ECO:0007669"/>
    <property type="project" value="InterPro"/>
</dbReference>
<feature type="domain" description="C2H2-type" evidence="3">
    <location>
        <begin position="35"/>
        <end position="62"/>
    </location>
</feature>
<dbReference type="PROSITE" id="PS50157">
    <property type="entry name" value="ZINC_FINGER_C2H2_2"/>
    <property type="match status" value="1"/>
</dbReference>
<accession>A0A2I0A5P9</accession>
<feature type="compositionally biased region" description="Basic and acidic residues" evidence="2">
    <location>
        <begin position="156"/>
        <end position="167"/>
    </location>
</feature>
<dbReference type="EMBL" id="KZ452015">
    <property type="protein sequence ID" value="PKA50878.1"/>
    <property type="molecule type" value="Genomic_DNA"/>
</dbReference>
<feature type="region of interest" description="Disordered" evidence="2">
    <location>
        <begin position="155"/>
        <end position="174"/>
    </location>
</feature>
<reference evidence="4 5" key="1">
    <citation type="journal article" date="2017" name="Nature">
        <title>The Apostasia genome and the evolution of orchids.</title>
        <authorList>
            <person name="Zhang G.Q."/>
            <person name="Liu K.W."/>
            <person name="Li Z."/>
            <person name="Lohaus R."/>
            <person name="Hsiao Y.Y."/>
            <person name="Niu S.C."/>
            <person name="Wang J.Y."/>
            <person name="Lin Y.C."/>
            <person name="Xu Q."/>
            <person name="Chen L.J."/>
            <person name="Yoshida K."/>
            <person name="Fujiwara S."/>
            <person name="Wang Z.W."/>
            <person name="Zhang Y.Q."/>
            <person name="Mitsuda N."/>
            <person name="Wang M."/>
            <person name="Liu G.H."/>
            <person name="Pecoraro L."/>
            <person name="Huang H.X."/>
            <person name="Xiao X.J."/>
            <person name="Lin M."/>
            <person name="Wu X.Y."/>
            <person name="Wu W.L."/>
            <person name="Chen Y.Y."/>
            <person name="Chang S.B."/>
            <person name="Sakamoto S."/>
            <person name="Ohme-Takagi M."/>
            <person name="Yagi M."/>
            <person name="Zeng S.J."/>
            <person name="Shen C.Y."/>
            <person name="Yeh C.M."/>
            <person name="Luo Y.B."/>
            <person name="Tsai W.C."/>
            <person name="Van de Peer Y."/>
            <person name="Liu Z.J."/>
        </authorList>
    </citation>
    <scope>NUCLEOTIDE SEQUENCE [LARGE SCALE GENOMIC DNA]</scope>
    <source>
        <strain evidence="5">cv. Shenzhen</strain>
        <tissue evidence="4">Stem</tissue>
    </source>
</reference>
<dbReference type="PANTHER" id="PTHR45730">
    <property type="entry name" value="ZINC FINGER PROTEIN JAGGED"/>
    <property type="match status" value="1"/>
</dbReference>
<dbReference type="InterPro" id="IPR013087">
    <property type="entry name" value="Znf_C2H2_type"/>
</dbReference>
<dbReference type="InterPro" id="IPR045320">
    <property type="entry name" value="JAGGED/SL1-like"/>
</dbReference>
<evidence type="ECO:0000256" key="1">
    <source>
        <dbReference type="PROSITE-ProRule" id="PRU00042"/>
    </source>
</evidence>
<dbReference type="Gene3D" id="3.30.160.60">
    <property type="entry name" value="Classic Zinc Finger"/>
    <property type="match status" value="1"/>
</dbReference>
<dbReference type="InterPro" id="IPR036236">
    <property type="entry name" value="Znf_C2H2_sf"/>
</dbReference>
<gene>
    <name evidence="4" type="primary">ZFP7</name>
    <name evidence="4" type="ORF">AXF42_Ash007533</name>
</gene>